<proteinExistence type="predicted"/>
<gene>
    <name evidence="1" type="ORF">GCM10010982_01610</name>
</gene>
<dbReference type="Gene3D" id="1.25.40.10">
    <property type="entry name" value="Tetratricopeptide repeat domain"/>
    <property type="match status" value="1"/>
</dbReference>
<evidence type="ECO:0008006" key="3">
    <source>
        <dbReference type="Google" id="ProtNLM"/>
    </source>
</evidence>
<dbReference type="AlphaFoldDB" id="A0A918DGI3"/>
<organism evidence="1 2">
    <name type="scientific">Bowmanella pacifica</name>
    <dbReference type="NCBI Taxonomy" id="502051"/>
    <lineage>
        <taxon>Bacteria</taxon>
        <taxon>Pseudomonadati</taxon>
        <taxon>Pseudomonadota</taxon>
        <taxon>Gammaproteobacteria</taxon>
        <taxon>Alteromonadales</taxon>
        <taxon>Alteromonadaceae</taxon>
        <taxon>Bowmanella</taxon>
    </lineage>
</organism>
<comment type="caution">
    <text evidence="1">The sequence shown here is derived from an EMBL/GenBank/DDBJ whole genome shotgun (WGS) entry which is preliminary data.</text>
</comment>
<accession>A0A918DGI3</accession>
<sequence length="118" mass="13874">MAKYQRKNKLDFKLLDEFYTAECYFKRALYMQPEDAVSMMLYASHLQLTGHLDDAEKQYLHAIKLQPDNSEIHYNLGLLYIKKNDIDKASKHADIAYKNNYPLSGLRNLLKQKSANRE</sequence>
<evidence type="ECO:0000313" key="1">
    <source>
        <dbReference type="EMBL" id="GGO63779.1"/>
    </source>
</evidence>
<protein>
    <recommendedName>
        <fullName evidence="3">Tetratricopeptide repeat protein</fullName>
    </recommendedName>
</protein>
<dbReference type="Proteomes" id="UP000606935">
    <property type="component" value="Unassembled WGS sequence"/>
</dbReference>
<keyword evidence="2" id="KW-1185">Reference proteome</keyword>
<name>A0A918DGI3_9ALTE</name>
<dbReference type="SUPFAM" id="SSF48452">
    <property type="entry name" value="TPR-like"/>
    <property type="match status" value="1"/>
</dbReference>
<dbReference type="EMBL" id="BMLS01000001">
    <property type="protein sequence ID" value="GGO63779.1"/>
    <property type="molecule type" value="Genomic_DNA"/>
</dbReference>
<dbReference type="InterPro" id="IPR011990">
    <property type="entry name" value="TPR-like_helical_dom_sf"/>
</dbReference>
<reference evidence="1" key="2">
    <citation type="submission" date="2020-09" db="EMBL/GenBank/DDBJ databases">
        <authorList>
            <person name="Sun Q."/>
            <person name="Zhou Y."/>
        </authorList>
    </citation>
    <scope>NUCLEOTIDE SEQUENCE</scope>
    <source>
        <strain evidence="1">CGMCC 1.7086</strain>
    </source>
</reference>
<reference evidence="1" key="1">
    <citation type="journal article" date="2014" name="Int. J. Syst. Evol. Microbiol.">
        <title>Complete genome sequence of Corynebacterium casei LMG S-19264T (=DSM 44701T), isolated from a smear-ripened cheese.</title>
        <authorList>
            <consortium name="US DOE Joint Genome Institute (JGI-PGF)"/>
            <person name="Walter F."/>
            <person name="Albersmeier A."/>
            <person name="Kalinowski J."/>
            <person name="Ruckert C."/>
        </authorList>
    </citation>
    <scope>NUCLEOTIDE SEQUENCE</scope>
    <source>
        <strain evidence="1">CGMCC 1.7086</strain>
    </source>
</reference>
<dbReference type="Pfam" id="PF13414">
    <property type="entry name" value="TPR_11"/>
    <property type="match status" value="1"/>
</dbReference>
<evidence type="ECO:0000313" key="2">
    <source>
        <dbReference type="Proteomes" id="UP000606935"/>
    </source>
</evidence>